<comment type="caution">
    <text evidence="3">The sequence shown here is derived from an EMBL/GenBank/DDBJ whole genome shotgun (WGS) entry which is preliminary data.</text>
</comment>
<dbReference type="PANTHER" id="PTHR43580:SF8">
    <property type="entry name" value="6-PHOSPHOGLUCONATE DEHYDROGENASE NADP-BINDING DOMAIN-CONTAINING PROTEIN-RELATED"/>
    <property type="match status" value="1"/>
</dbReference>
<dbReference type="InterPro" id="IPR015815">
    <property type="entry name" value="HIBADH-related"/>
</dbReference>
<dbReference type="SUPFAM" id="SSF51735">
    <property type="entry name" value="NAD(P)-binding Rossmann-fold domains"/>
    <property type="match status" value="1"/>
</dbReference>
<dbReference type="PIRSF" id="PIRSF000103">
    <property type="entry name" value="HIBADH"/>
    <property type="match status" value="1"/>
</dbReference>
<feature type="domain" description="6-phosphogluconate dehydrogenase NADP-binding" evidence="2">
    <location>
        <begin position="2"/>
        <end position="153"/>
    </location>
</feature>
<dbReference type="InterPro" id="IPR008927">
    <property type="entry name" value="6-PGluconate_DH-like_C_sf"/>
</dbReference>
<organism evidence="3 4">
    <name type="scientific">Flavihumibacter stibioxidans</name>
    <dbReference type="NCBI Taxonomy" id="1834163"/>
    <lineage>
        <taxon>Bacteria</taxon>
        <taxon>Pseudomonadati</taxon>
        <taxon>Bacteroidota</taxon>
        <taxon>Chitinophagia</taxon>
        <taxon>Chitinophagales</taxon>
        <taxon>Chitinophagaceae</taxon>
        <taxon>Flavihumibacter</taxon>
    </lineage>
</organism>
<dbReference type="InterPro" id="IPR013328">
    <property type="entry name" value="6PGD_dom2"/>
</dbReference>
<dbReference type="InterPro" id="IPR051265">
    <property type="entry name" value="HIBADH-related_NP60_sf"/>
</dbReference>
<dbReference type="Proteomes" id="UP000765802">
    <property type="component" value="Unassembled WGS sequence"/>
</dbReference>
<dbReference type="PANTHER" id="PTHR43580">
    <property type="entry name" value="OXIDOREDUCTASE GLYR1-RELATED"/>
    <property type="match status" value="1"/>
</dbReference>
<keyword evidence="1" id="KW-0560">Oxidoreductase</keyword>
<keyword evidence="4" id="KW-1185">Reference proteome</keyword>
<dbReference type="SUPFAM" id="SSF48179">
    <property type="entry name" value="6-phosphogluconate dehydrogenase C-terminal domain-like"/>
    <property type="match status" value="1"/>
</dbReference>
<proteinExistence type="predicted"/>
<reference evidence="3 4" key="1">
    <citation type="submission" date="2016-07" db="EMBL/GenBank/DDBJ databases">
        <title>Genome analysis of Flavihumibacter stibioxidans YS-17.</title>
        <authorList>
            <person name="Shi K."/>
            <person name="Han Y."/>
            <person name="Wang G."/>
        </authorList>
    </citation>
    <scope>NUCLEOTIDE SEQUENCE [LARGE SCALE GENOMIC DNA]</scope>
    <source>
        <strain evidence="3 4">YS-17</strain>
    </source>
</reference>
<evidence type="ECO:0000259" key="2">
    <source>
        <dbReference type="Pfam" id="PF03446"/>
    </source>
</evidence>
<sequence>MIAYLGTGLLGANFTKALLAKGETVHVWNRTVAKAKALEADGAKSFESAAEAVKGATRIHITLSDDSVVDSVLDQASAGFEPGAIILDHTTTSVEGAIRRTKAWADRGITYVHAPVFMGPSNALDSSGFMLISDKQEIVDKVSPWLSPMTGKLLNFGEQTGKAAGIKLIGNLFLLTLTAGFSDMLALAKAMGLAGQDIATLFESFNPGAAAPGRLKRVMSADYDNPSWELQMARKDARLMMEEAEKGNKSLILVPSIAKEMDRFLEKGFAHKDWSVIAADNL</sequence>
<name>A0ABR7M828_9BACT</name>
<dbReference type="Gene3D" id="1.10.1040.10">
    <property type="entry name" value="N-(1-d-carboxylethyl)-l-norvaline Dehydrogenase, domain 2"/>
    <property type="match status" value="1"/>
</dbReference>
<protein>
    <submittedName>
        <fullName evidence="3">6-phosphogluconate dehydrogenase</fullName>
    </submittedName>
</protein>
<evidence type="ECO:0000313" key="3">
    <source>
        <dbReference type="EMBL" id="MBC6491195.1"/>
    </source>
</evidence>
<evidence type="ECO:0000256" key="1">
    <source>
        <dbReference type="ARBA" id="ARBA00023002"/>
    </source>
</evidence>
<dbReference type="Pfam" id="PF03446">
    <property type="entry name" value="NAD_binding_2"/>
    <property type="match status" value="1"/>
</dbReference>
<dbReference type="RefSeq" id="WP_187256512.1">
    <property type="nucleotide sequence ID" value="NZ_JBHULF010000014.1"/>
</dbReference>
<evidence type="ECO:0000313" key="4">
    <source>
        <dbReference type="Proteomes" id="UP000765802"/>
    </source>
</evidence>
<dbReference type="InterPro" id="IPR006115">
    <property type="entry name" value="6PGDH_NADP-bd"/>
</dbReference>
<dbReference type="InterPro" id="IPR036291">
    <property type="entry name" value="NAD(P)-bd_dom_sf"/>
</dbReference>
<accession>A0ABR7M828</accession>
<dbReference type="EMBL" id="MBUA01000012">
    <property type="protein sequence ID" value="MBC6491195.1"/>
    <property type="molecule type" value="Genomic_DNA"/>
</dbReference>
<dbReference type="Gene3D" id="3.40.50.720">
    <property type="entry name" value="NAD(P)-binding Rossmann-like Domain"/>
    <property type="match status" value="1"/>
</dbReference>
<gene>
    <name evidence="3" type="ORF">BC349_09140</name>
</gene>